<accession>A0A6N7L3D3</accession>
<keyword evidence="1" id="KW-0732">Signal</keyword>
<dbReference type="EMBL" id="WBOF01000002">
    <property type="protein sequence ID" value="MQS16333.1"/>
    <property type="molecule type" value="Genomic_DNA"/>
</dbReference>
<evidence type="ECO:0000313" key="3">
    <source>
        <dbReference type="Proteomes" id="UP000450000"/>
    </source>
</evidence>
<name>A0A6N7L3D3_9ACTN</name>
<gene>
    <name evidence="2" type="ORF">F7Q99_30005</name>
</gene>
<feature type="chain" id="PRO_5027120283" description="Secreted protein" evidence="1">
    <location>
        <begin position="28"/>
        <end position="99"/>
    </location>
</feature>
<dbReference type="RefSeq" id="WP_153467059.1">
    <property type="nucleotide sequence ID" value="NZ_WBOF01000002.1"/>
</dbReference>
<comment type="caution">
    <text evidence="2">The sequence shown here is derived from an EMBL/GenBank/DDBJ whole genome shotgun (WGS) entry which is preliminary data.</text>
</comment>
<dbReference type="AlphaFoldDB" id="A0A6N7L3D3"/>
<protein>
    <recommendedName>
        <fullName evidence="4">Secreted protein</fullName>
    </recommendedName>
</protein>
<reference evidence="2 3" key="1">
    <citation type="submission" date="2019-09" db="EMBL/GenBank/DDBJ databases">
        <title>Genome Sequences of Streptomyces kaniharaensis ATCC 21070.</title>
        <authorList>
            <person name="Zhu W."/>
            <person name="De Crecy-Lagard V."/>
            <person name="Richards N.G."/>
        </authorList>
    </citation>
    <scope>NUCLEOTIDE SEQUENCE [LARGE SCALE GENOMIC DNA]</scope>
    <source>
        <strain evidence="2 3">SF-557</strain>
    </source>
</reference>
<feature type="signal peptide" evidence="1">
    <location>
        <begin position="1"/>
        <end position="27"/>
    </location>
</feature>
<dbReference type="Proteomes" id="UP000450000">
    <property type="component" value="Unassembled WGS sequence"/>
</dbReference>
<dbReference type="OrthoDB" id="4346482at2"/>
<sequence length="99" mass="10529">MRHRIPTITLTVALAGGALLAAAPAQAAPAQQGVATVVADNPTDHRADIARMRQQLAELRDKAVMLDQLGDHKGAQDARYLAALLQRMIDTLIASDQHG</sequence>
<organism evidence="2 3">
    <name type="scientific">Streptomyces kaniharaensis</name>
    <dbReference type="NCBI Taxonomy" id="212423"/>
    <lineage>
        <taxon>Bacteria</taxon>
        <taxon>Bacillati</taxon>
        <taxon>Actinomycetota</taxon>
        <taxon>Actinomycetes</taxon>
        <taxon>Kitasatosporales</taxon>
        <taxon>Streptomycetaceae</taxon>
        <taxon>Streptomyces</taxon>
    </lineage>
</organism>
<evidence type="ECO:0008006" key="4">
    <source>
        <dbReference type="Google" id="ProtNLM"/>
    </source>
</evidence>
<proteinExistence type="predicted"/>
<evidence type="ECO:0000313" key="2">
    <source>
        <dbReference type="EMBL" id="MQS16333.1"/>
    </source>
</evidence>
<evidence type="ECO:0000256" key="1">
    <source>
        <dbReference type="SAM" id="SignalP"/>
    </source>
</evidence>
<keyword evidence="3" id="KW-1185">Reference proteome</keyword>